<organism evidence="3 4">
    <name type="scientific">Pedobacter ginsengisoli</name>
    <dbReference type="NCBI Taxonomy" id="363852"/>
    <lineage>
        <taxon>Bacteria</taxon>
        <taxon>Pseudomonadati</taxon>
        <taxon>Bacteroidota</taxon>
        <taxon>Sphingobacteriia</taxon>
        <taxon>Sphingobacteriales</taxon>
        <taxon>Sphingobacteriaceae</taxon>
        <taxon>Pedobacter</taxon>
    </lineage>
</organism>
<dbReference type="InterPro" id="IPR008775">
    <property type="entry name" value="Phytyl_CoA_dOase-like"/>
</dbReference>
<dbReference type="EMBL" id="CP024091">
    <property type="protein sequence ID" value="ATP56106.1"/>
    <property type="molecule type" value="Genomic_DNA"/>
</dbReference>
<evidence type="ECO:0000313" key="4">
    <source>
        <dbReference type="Proteomes" id="UP000223749"/>
    </source>
</evidence>
<dbReference type="KEGG" id="pgs:CPT03_06340"/>
<keyword evidence="3" id="KW-0560">Oxidoreductase</keyword>
<evidence type="ECO:0000256" key="1">
    <source>
        <dbReference type="ARBA" id="ARBA00022723"/>
    </source>
</evidence>
<protein>
    <submittedName>
        <fullName evidence="3">Phytanoyl-CoA dioxygenase</fullName>
    </submittedName>
</protein>
<reference evidence="3 4" key="1">
    <citation type="submission" date="2017-10" db="EMBL/GenBank/DDBJ databases">
        <title>Whole genome of Pedobacter ginsengisoli T01R-27 isolated from tomato rhizosphere.</title>
        <authorList>
            <person name="Weon H.-Y."/>
            <person name="Lee S.A."/>
            <person name="Sang M.K."/>
            <person name="Song J."/>
        </authorList>
    </citation>
    <scope>NUCLEOTIDE SEQUENCE [LARGE SCALE GENOMIC DNA]</scope>
    <source>
        <strain evidence="3 4">T01R-27</strain>
    </source>
</reference>
<proteinExistence type="predicted"/>
<dbReference type="RefSeq" id="WP_099438048.1">
    <property type="nucleotide sequence ID" value="NZ_CP024091.1"/>
</dbReference>
<dbReference type="Pfam" id="PF05721">
    <property type="entry name" value="PhyH"/>
    <property type="match status" value="1"/>
</dbReference>
<dbReference type="AlphaFoldDB" id="A0A2D1U3C9"/>
<keyword evidence="2" id="KW-0408">Iron</keyword>
<accession>A0A2D1U3C9</accession>
<dbReference type="PANTHER" id="PTHR20883:SF15">
    <property type="entry name" value="PHYTANOYL-COA DIOXYGENASE DOMAIN-CONTAINING PROTEIN 1"/>
    <property type="match status" value="1"/>
</dbReference>
<evidence type="ECO:0000313" key="3">
    <source>
        <dbReference type="EMBL" id="ATP56106.1"/>
    </source>
</evidence>
<gene>
    <name evidence="3" type="ORF">CPT03_06340</name>
</gene>
<keyword evidence="4" id="KW-1185">Reference proteome</keyword>
<dbReference type="PANTHER" id="PTHR20883">
    <property type="entry name" value="PHYTANOYL-COA DIOXYGENASE DOMAIN CONTAINING 1"/>
    <property type="match status" value="1"/>
</dbReference>
<dbReference type="GO" id="GO:0016706">
    <property type="term" value="F:2-oxoglutarate-dependent dioxygenase activity"/>
    <property type="evidence" value="ECO:0007669"/>
    <property type="project" value="UniProtKB-ARBA"/>
</dbReference>
<sequence length="267" mass="31183">MNNKFDYSEANTKIFDKVISEYGWITYENALSDELVNEINDSLLPAYEVRHKIQEANGIAKNMDGTLHHLVEKQLFTLKFLEQKHAHEQIIHFLKGNYILNSLGAVINVKNAQPYVQNIHRDIRTFTGSFKLMIQMMVILDDFTVDNGATYLLTGSHQYDKKPDDQYFFDNADRALARKGSIILFDANLWHAAGKNYTDKPRRALTLAYTKPFMKQQMDYPRLLGYDFGQELNDHLKQVIGYNARIPANLNEYYQPVEKRMYQRNQE</sequence>
<keyword evidence="1" id="KW-0479">Metal-binding</keyword>
<dbReference type="Proteomes" id="UP000223749">
    <property type="component" value="Chromosome"/>
</dbReference>
<dbReference type="OrthoDB" id="976214at2"/>
<name>A0A2D1U3C9_9SPHI</name>
<dbReference type="Gene3D" id="2.60.120.620">
    <property type="entry name" value="q2cbj1_9rhob like domain"/>
    <property type="match status" value="1"/>
</dbReference>
<evidence type="ECO:0000256" key="2">
    <source>
        <dbReference type="ARBA" id="ARBA00023004"/>
    </source>
</evidence>
<dbReference type="GO" id="GO:0005506">
    <property type="term" value="F:iron ion binding"/>
    <property type="evidence" value="ECO:0007669"/>
    <property type="project" value="UniProtKB-ARBA"/>
</dbReference>
<dbReference type="SUPFAM" id="SSF51197">
    <property type="entry name" value="Clavaminate synthase-like"/>
    <property type="match status" value="1"/>
</dbReference>
<keyword evidence="3" id="KW-0223">Dioxygenase</keyword>